<dbReference type="Gene3D" id="2.160.20.10">
    <property type="entry name" value="Single-stranded right-handed beta-helix, Pectin lyase-like"/>
    <property type="match status" value="1"/>
</dbReference>
<protein>
    <recommendedName>
        <fullName evidence="3">Pectate lyase superfamily protein domain-containing protein</fullName>
    </recommendedName>
</protein>
<accession>A0A1V1PGE3</accession>
<dbReference type="Proteomes" id="UP000189670">
    <property type="component" value="Unassembled WGS sequence"/>
</dbReference>
<dbReference type="AlphaFoldDB" id="A0A1V1PGE3"/>
<gene>
    <name evidence="1" type="ORF">OMM_00551</name>
</gene>
<reference evidence="2" key="1">
    <citation type="submission" date="2012-11" db="EMBL/GenBank/DDBJ databases">
        <authorList>
            <person name="Lucero-Rivera Y.E."/>
            <person name="Tovar-Ramirez D."/>
        </authorList>
    </citation>
    <scope>NUCLEOTIDE SEQUENCE [LARGE SCALE GENOMIC DNA]</scope>
    <source>
        <strain evidence="2">Araruama</strain>
    </source>
</reference>
<dbReference type="EMBL" id="ATBP01000028">
    <property type="protein sequence ID" value="ETR73971.1"/>
    <property type="molecule type" value="Genomic_DNA"/>
</dbReference>
<evidence type="ECO:0000313" key="2">
    <source>
        <dbReference type="Proteomes" id="UP000189670"/>
    </source>
</evidence>
<name>A0A1V1PGE3_9BACT</name>
<evidence type="ECO:0000313" key="1">
    <source>
        <dbReference type="EMBL" id="ETR73971.1"/>
    </source>
</evidence>
<evidence type="ECO:0008006" key="3">
    <source>
        <dbReference type="Google" id="ProtNLM"/>
    </source>
</evidence>
<proteinExistence type="predicted"/>
<dbReference type="InterPro" id="IPR012334">
    <property type="entry name" value="Pectin_lyas_fold"/>
</dbReference>
<dbReference type="InterPro" id="IPR011050">
    <property type="entry name" value="Pectin_lyase_fold/virulence"/>
</dbReference>
<comment type="caution">
    <text evidence="1">The sequence shown here is derived from an EMBL/GenBank/DDBJ whole genome shotgun (WGS) entry which is preliminary data.</text>
</comment>
<sequence>MKTKLINVIICLLISVLSNDVRSETSIKDAIIILQTLTGVQQSSTTKEEESMRPQELPVWDKNKINMEEPDTPHQLNGWSYLGDGKPEAPDMQYFNFWMHNVYSWVKYLNTKAEYTGDLEDDIERLGNTPATLVINSKPVDLTKDLIVPKNINLFWNQGCTLGGAYKLTVENDIMAGDYQLFESETQVLLTSVNVAWTGLDEQNTKEKNTEALQKAFASSSKIILPSGQYSLNSVLFNGNNISIKGKGVLRTSLHIATDLTIPDDLPPELIDDWYQEVAIDSYGLRFTGENITISDFAINPLHTTETVYKTLSLESCKNVRIANIKSTANHNETFIEARESKNIWIDKLNVNEPIHTEPTQVSLRTILCENLYLTNSLVTYPIVYGDHIYFKNNYIRRGIGIAPESSNVHIIDNYLEGVRSNDYGFFINSNNKNAVLNRLTITGNYFKRFERILSCSKVNALTLKDNTYENIQMFWYNNELPHGILDNHYVEVIRKDSFDNSKDVLYIYENTELRFQLTRESSTTIDIEYTNQLLEVQEGGVLDIQIIGTNGSKPSESTHRITFDFDYIHANEVLSGVTSQLDFQIVKVSDNPLLYKLTVSNLPATSSKWQINIKCRRIRSIQN</sequence>
<dbReference type="SUPFAM" id="SSF51126">
    <property type="entry name" value="Pectin lyase-like"/>
    <property type="match status" value="1"/>
</dbReference>
<organism evidence="1 2">
    <name type="scientific">Candidatus Magnetoglobus multicellularis str. Araruama</name>
    <dbReference type="NCBI Taxonomy" id="890399"/>
    <lineage>
        <taxon>Bacteria</taxon>
        <taxon>Pseudomonadati</taxon>
        <taxon>Thermodesulfobacteriota</taxon>
        <taxon>Desulfobacteria</taxon>
        <taxon>Desulfobacterales</taxon>
        <taxon>Desulfobacteraceae</taxon>
        <taxon>Candidatus Magnetoglobus</taxon>
    </lineage>
</organism>